<dbReference type="EMBL" id="SDVB01000253">
    <property type="protein sequence ID" value="RYC10196.1"/>
    <property type="molecule type" value="Genomic_DNA"/>
</dbReference>
<reference evidence="1 2" key="1">
    <citation type="submission" date="2019-01" db="EMBL/GenBank/DDBJ databases">
        <authorList>
            <person name="Deng T."/>
        </authorList>
    </citation>
    <scope>NUCLEOTIDE SEQUENCE [LARGE SCALE GENOMIC DNA]</scope>
    <source>
        <strain evidence="1 2">F8825</strain>
    </source>
</reference>
<evidence type="ECO:0000313" key="2">
    <source>
        <dbReference type="Proteomes" id="UP000291088"/>
    </source>
</evidence>
<dbReference type="InterPro" id="IPR021335">
    <property type="entry name" value="DUF2948"/>
</dbReference>
<sequence>MTDLKLLALDSDDLAVISAHMQDAVFKVGDIAYLPRTRQFTLVANRFVWEQAERKRRSFERRRTILTFKRVEAVRSTGIDRTRADDVHSLLAVRFRQEGEGPGGVLELVLAGGGTIALEVECIEGQLADTGAAWETTRMPGHPG</sequence>
<dbReference type="OrthoDB" id="9806367at2"/>
<protein>
    <submittedName>
        <fullName evidence="1">DUF2948 family protein</fullName>
    </submittedName>
</protein>
<dbReference type="AlphaFoldDB" id="A0A4Q2SVR7"/>
<dbReference type="RefSeq" id="WP_129333589.1">
    <property type="nucleotide sequence ID" value="NZ_SDVB01000253.1"/>
</dbReference>
<accession>A0A4Q2SVR7</accession>
<dbReference type="Pfam" id="PF11164">
    <property type="entry name" value="DUF2948"/>
    <property type="match status" value="1"/>
</dbReference>
<dbReference type="Proteomes" id="UP000291088">
    <property type="component" value="Unassembled WGS sequence"/>
</dbReference>
<organism evidence="1 2">
    <name type="scientific">Ciceribacter ferrooxidans</name>
    <dbReference type="NCBI Taxonomy" id="2509717"/>
    <lineage>
        <taxon>Bacteria</taxon>
        <taxon>Pseudomonadati</taxon>
        <taxon>Pseudomonadota</taxon>
        <taxon>Alphaproteobacteria</taxon>
        <taxon>Hyphomicrobiales</taxon>
        <taxon>Rhizobiaceae</taxon>
        <taxon>Ciceribacter</taxon>
    </lineage>
</organism>
<proteinExistence type="predicted"/>
<gene>
    <name evidence="1" type="ORF">EUU22_19215</name>
</gene>
<comment type="caution">
    <text evidence="1">The sequence shown here is derived from an EMBL/GenBank/DDBJ whole genome shotgun (WGS) entry which is preliminary data.</text>
</comment>
<evidence type="ECO:0000313" key="1">
    <source>
        <dbReference type="EMBL" id="RYC10196.1"/>
    </source>
</evidence>
<name>A0A4Q2SVR7_9HYPH</name>
<keyword evidence="2" id="KW-1185">Reference proteome</keyword>